<evidence type="ECO:0000256" key="1">
    <source>
        <dbReference type="SAM" id="MobiDB-lite"/>
    </source>
</evidence>
<dbReference type="KEGG" id="svl:Strvi_6922"/>
<feature type="transmembrane region" description="Helical" evidence="2">
    <location>
        <begin position="252"/>
        <end position="275"/>
    </location>
</feature>
<sequence length="428" mass="45528">MNADQKMRQSTSASAYGGRAGTGARDGDPPVRTRRFWSVRRVPAGIVALVIAAISGLLLYDVAAVRSGRPAMRWREWLADELASRPLDDAWIMGVAALLAALGVWMVVLALAPGLRGLLPMRPPETGIEAEAGPGPGKGVEAGAGDRGQGAGAGAPYGRGSTGPRRVWCCGTGRWKCPVCGPPAWTSAVGGSGPARWPTSVTSTRYGRIWTPPSTRASGNWAWPGAPPCPSVSGARPSRRGERAMLRVVNRVLLGVVGLVLAGVGAVVLAGWPPFDGRGDVLLSRADRTRWRDAGWWWPAVIAALAVLFVLALCWFLAQLRRRRLQEVLVETGDGEGALLRGRALEAALLADAESLDGVERAHVLLRGRRTTPEARMGLVLEPRAEPTLTLDALRAEALERARSSAGLDQLPAEVRLRVARHGAERAR</sequence>
<dbReference type="EMBL" id="CP002994">
    <property type="protein sequence ID" value="AEM86298.1"/>
    <property type="molecule type" value="Genomic_DNA"/>
</dbReference>
<accession>G2P6C6</accession>
<dbReference type="HOGENOM" id="CLU_640798_0_0_11"/>
<gene>
    <name evidence="3" type="ORF">Strvi_6922</name>
</gene>
<feature type="transmembrane region" description="Helical" evidence="2">
    <location>
        <begin position="42"/>
        <end position="60"/>
    </location>
</feature>
<dbReference type="eggNOG" id="ENOG5033UTY">
    <property type="taxonomic scope" value="Bacteria"/>
</dbReference>
<feature type="transmembrane region" description="Helical" evidence="2">
    <location>
        <begin position="90"/>
        <end position="112"/>
    </location>
</feature>
<proteinExistence type="predicted"/>
<reference evidence="3" key="1">
    <citation type="submission" date="2011-08" db="EMBL/GenBank/DDBJ databases">
        <title>Complete sequence of chromosome of Streptomyces violaceusniger Tu 4113.</title>
        <authorList>
            <consortium name="US DOE Joint Genome Institute"/>
            <person name="Lucas S."/>
            <person name="Han J."/>
            <person name="Lapidus A."/>
            <person name="Cheng J.-F."/>
            <person name="Goodwin L."/>
            <person name="Pitluck S."/>
            <person name="Peters L."/>
            <person name="Ivanova N."/>
            <person name="Daligault H."/>
            <person name="Detter J.C."/>
            <person name="Han C."/>
            <person name="Tapia R."/>
            <person name="Land M."/>
            <person name="Hauser L."/>
            <person name="Kyrpides N."/>
            <person name="Ivanova N."/>
            <person name="Pagani I."/>
            <person name="Hagen A."/>
            <person name="Katz L."/>
            <person name="Fiedler H.-P."/>
            <person name="Keasling J."/>
            <person name="Fortman J."/>
            <person name="Woyke T."/>
        </authorList>
    </citation>
    <scope>NUCLEOTIDE SEQUENCE [LARGE SCALE GENOMIC DNA]</scope>
    <source>
        <strain evidence="3">Tu 4113</strain>
    </source>
</reference>
<keyword evidence="2" id="KW-0472">Membrane</keyword>
<dbReference type="Proteomes" id="UP000008703">
    <property type="component" value="Chromosome"/>
</dbReference>
<feature type="transmembrane region" description="Helical" evidence="2">
    <location>
        <begin position="295"/>
        <end position="318"/>
    </location>
</feature>
<keyword evidence="4" id="KW-1185">Reference proteome</keyword>
<feature type="compositionally biased region" description="Gly residues" evidence="1">
    <location>
        <begin position="134"/>
        <end position="160"/>
    </location>
</feature>
<dbReference type="NCBIfam" id="NF033218">
    <property type="entry name" value="anchor_AmaP"/>
    <property type="match status" value="1"/>
</dbReference>
<name>G2P6C6_STRV4</name>
<evidence type="ECO:0000313" key="4">
    <source>
        <dbReference type="Proteomes" id="UP000008703"/>
    </source>
</evidence>
<feature type="region of interest" description="Disordered" evidence="1">
    <location>
        <begin position="126"/>
        <end position="160"/>
    </location>
</feature>
<evidence type="ECO:0000256" key="2">
    <source>
        <dbReference type="SAM" id="Phobius"/>
    </source>
</evidence>
<protein>
    <recommendedName>
        <fullName evidence="5">Alkaline shock response membrane anchor protein AmaP</fullName>
    </recommendedName>
</protein>
<keyword evidence="2" id="KW-1133">Transmembrane helix</keyword>
<evidence type="ECO:0000313" key="3">
    <source>
        <dbReference type="EMBL" id="AEM86298.1"/>
    </source>
</evidence>
<organism evidence="3 4">
    <name type="scientific">Streptomyces violaceusniger (strain Tu 4113)</name>
    <dbReference type="NCBI Taxonomy" id="653045"/>
    <lineage>
        <taxon>Bacteria</taxon>
        <taxon>Bacillati</taxon>
        <taxon>Actinomycetota</taxon>
        <taxon>Actinomycetes</taxon>
        <taxon>Kitasatosporales</taxon>
        <taxon>Streptomycetaceae</taxon>
        <taxon>Streptomyces</taxon>
        <taxon>Streptomyces violaceusniger group</taxon>
    </lineage>
</organism>
<evidence type="ECO:0008006" key="5">
    <source>
        <dbReference type="Google" id="ProtNLM"/>
    </source>
</evidence>
<dbReference type="AlphaFoldDB" id="G2P6C6"/>
<keyword evidence="2" id="KW-0812">Transmembrane</keyword>
<feature type="region of interest" description="Disordered" evidence="1">
    <location>
        <begin position="1"/>
        <end position="29"/>
    </location>
</feature>